<reference evidence="5" key="1">
    <citation type="submission" date="2018-06" db="EMBL/GenBank/DDBJ databases">
        <authorList>
            <person name="Zhirakovskaya E."/>
        </authorList>
    </citation>
    <scope>NUCLEOTIDE SEQUENCE</scope>
</reference>
<dbReference type="PANTHER" id="PTHR14359:SF6">
    <property type="entry name" value="PHOSPHOPANTOTHENOYLCYSTEINE DECARBOXYLASE"/>
    <property type="match status" value="1"/>
</dbReference>
<feature type="domain" description="Flavoprotein" evidence="3">
    <location>
        <begin position="1"/>
        <end position="86"/>
    </location>
</feature>
<dbReference type="SUPFAM" id="SSF102645">
    <property type="entry name" value="CoaB-like"/>
    <property type="match status" value="1"/>
</dbReference>
<name>A0A3B1CEV7_9ZZZZ</name>
<evidence type="ECO:0000256" key="1">
    <source>
        <dbReference type="ARBA" id="ARBA00022793"/>
    </source>
</evidence>
<keyword evidence="5" id="KW-0436">Ligase</keyword>
<dbReference type="EC" id="4.1.1.36" evidence="5"/>
<evidence type="ECO:0000256" key="2">
    <source>
        <dbReference type="ARBA" id="ARBA00023239"/>
    </source>
</evidence>
<dbReference type="SUPFAM" id="SSF52507">
    <property type="entry name" value="Homo-oligomeric flavin-containing Cys decarboxylases, HFCD"/>
    <property type="match status" value="1"/>
</dbReference>
<sequence length="317" mass="34116">NFVGKLANGIADDSISTMLMASNLPLLVAPAMNSNMYNHPAVKQNIATLKQRGAIFIGPSAGTLACGDVGEGKLEDVGVITGRVIEELELKRDLRGLKIIVTAGGTREPIDPVRFIGNRSSGKMGIAIAKAALMRGAEVCLIAGALEVDPPEGIEIVKAETAEKMLEQVSARFDGADALIMAAAVGDYHTARVSTEKVGKKEEWDIKLVKNRDIISEMSRRSRSGQALVGFAAETSDIEKRGREKLLRKNMDMIVINDVSRPDIGFGSDENEITIITRKGDARKTSKMAKSDIAEIILDCVARLIAERKNGIRAEGF</sequence>
<dbReference type="Gene3D" id="3.40.50.10300">
    <property type="entry name" value="CoaB-like"/>
    <property type="match status" value="1"/>
</dbReference>
<keyword evidence="2 5" id="KW-0456">Lyase</keyword>
<feature type="non-terminal residue" evidence="5">
    <location>
        <position position="1"/>
    </location>
</feature>
<dbReference type="InterPro" id="IPR005252">
    <property type="entry name" value="CoaBC"/>
</dbReference>
<keyword evidence="1" id="KW-0210">Decarboxylase</keyword>
<dbReference type="NCBIfam" id="TIGR00521">
    <property type="entry name" value="coaBC_dfp"/>
    <property type="match status" value="1"/>
</dbReference>
<dbReference type="InterPro" id="IPR036551">
    <property type="entry name" value="Flavin_trans-like"/>
</dbReference>
<dbReference type="GO" id="GO:0071513">
    <property type="term" value="C:phosphopantothenoylcysteine decarboxylase complex"/>
    <property type="evidence" value="ECO:0007669"/>
    <property type="project" value="TreeGrafter"/>
</dbReference>
<dbReference type="InterPro" id="IPR007085">
    <property type="entry name" value="DNA/pantothenate-metab_flavo_C"/>
</dbReference>
<dbReference type="EC" id="6.3.2.5" evidence="5"/>
<dbReference type="GO" id="GO:0015941">
    <property type="term" value="P:pantothenate catabolic process"/>
    <property type="evidence" value="ECO:0007669"/>
    <property type="project" value="InterPro"/>
</dbReference>
<dbReference type="GO" id="GO:0004633">
    <property type="term" value="F:phosphopantothenoylcysteine decarboxylase activity"/>
    <property type="evidence" value="ECO:0007669"/>
    <property type="project" value="UniProtKB-EC"/>
</dbReference>
<dbReference type="EMBL" id="UOGA01000241">
    <property type="protein sequence ID" value="VAX23263.1"/>
    <property type="molecule type" value="Genomic_DNA"/>
</dbReference>
<dbReference type="InterPro" id="IPR003382">
    <property type="entry name" value="Flavoprotein"/>
</dbReference>
<dbReference type="Pfam" id="PF02441">
    <property type="entry name" value="Flavoprotein"/>
    <property type="match status" value="1"/>
</dbReference>
<dbReference type="GO" id="GO:0010181">
    <property type="term" value="F:FMN binding"/>
    <property type="evidence" value="ECO:0007669"/>
    <property type="project" value="InterPro"/>
</dbReference>
<accession>A0A3B1CEV7</accession>
<gene>
    <name evidence="5" type="ORF">MNBD_NITROSPINAE04-65</name>
</gene>
<proteinExistence type="predicted"/>
<evidence type="ECO:0000259" key="4">
    <source>
        <dbReference type="Pfam" id="PF04127"/>
    </source>
</evidence>
<dbReference type="AlphaFoldDB" id="A0A3B1CEV7"/>
<protein>
    <submittedName>
        <fullName evidence="5">Phosphopantothenoylcysteine decarboxylase / Phosphopantothenoylcysteine synthetase</fullName>
        <ecNumber evidence="5">4.1.1.36</ecNumber>
        <ecNumber evidence="5">6.3.2.5</ecNumber>
    </submittedName>
</protein>
<organism evidence="5">
    <name type="scientific">hydrothermal vent metagenome</name>
    <dbReference type="NCBI Taxonomy" id="652676"/>
    <lineage>
        <taxon>unclassified sequences</taxon>
        <taxon>metagenomes</taxon>
        <taxon>ecological metagenomes</taxon>
    </lineage>
</organism>
<dbReference type="InterPro" id="IPR035929">
    <property type="entry name" value="CoaB-like_sf"/>
</dbReference>
<evidence type="ECO:0000259" key="3">
    <source>
        <dbReference type="Pfam" id="PF02441"/>
    </source>
</evidence>
<feature type="domain" description="DNA/pantothenate metabolism flavoprotein C-terminal" evidence="4">
    <location>
        <begin position="94"/>
        <end position="303"/>
    </location>
</feature>
<dbReference type="GO" id="GO:0004632">
    <property type="term" value="F:phosphopantothenate--cysteine ligase activity"/>
    <property type="evidence" value="ECO:0007669"/>
    <property type="project" value="UniProtKB-EC"/>
</dbReference>
<evidence type="ECO:0000313" key="5">
    <source>
        <dbReference type="EMBL" id="VAX23263.1"/>
    </source>
</evidence>
<dbReference type="Gene3D" id="3.40.50.1950">
    <property type="entry name" value="Flavin prenyltransferase-like"/>
    <property type="match status" value="1"/>
</dbReference>
<dbReference type="PANTHER" id="PTHR14359">
    <property type="entry name" value="HOMO-OLIGOMERIC FLAVIN CONTAINING CYS DECARBOXYLASE FAMILY"/>
    <property type="match status" value="1"/>
</dbReference>
<dbReference type="Pfam" id="PF04127">
    <property type="entry name" value="DFP"/>
    <property type="match status" value="1"/>
</dbReference>
<dbReference type="GO" id="GO:0015937">
    <property type="term" value="P:coenzyme A biosynthetic process"/>
    <property type="evidence" value="ECO:0007669"/>
    <property type="project" value="InterPro"/>
</dbReference>